<name>A0ABY6YNQ8_9ACTN</name>
<dbReference type="PANTHER" id="PTHR30385">
    <property type="entry name" value="SIGMA FACTOR F FLAGELLAR"/>
    <property type="match status" value="1"/>
</dbReference>
<feature type="region of interest" description="Disordered" evidence="5">
    <location>
        <begin position="136"/>
        <end position="160"/>
    </location>
</feature>
<feature type="region of interest" description="Disordered" evidence="5">
    <location>
        <begin position="1"/>
        <end position="35"/>
    </location>
</feature>
<dbReference type="InterPro" id="IPR014322">
    <property type="entry name" value="RNA_pol_sigma-B/F/G"/>
</dbReference>
<dbReference type="InterPro" id="IPR007627">
    <property type="entry name" value="RNA_pol_sigma70_r2"/>
</dbReference>
<dbReference type="InterPro" id="IPR014284">
    <property type="entry name" value="RNA_pol_sigma-70_dom"/>
</dbReference>
<evidence type="ECO:0000256" key="3">
    <source>
        <dbReference type="ARBA" id="ARBA00023125"/>
    </source>
</evidence>
<reference evidence="9 10" key="1">
    <citation type="journal article" date="2013" name="Int. J. Syst. Evol. Microbiol.">
        <title>Description of Streptomonospora sediminis sp. nov. and Streptomonospora nanhaiensis sp. nov., and reclassification of Nocardiopsis arabia Hozzein &amp; Goodfellow 2008 as Streptomonospora arabica comb. nov. and emended description of the genus Streptomonospora.</title>
        <authorList>
            <person name="Zhang D.F."/>
            <person name="Pan H.Q."/>
            <person name="He J."/>
            <person name="Zhang X.M."/>
            <person name="Zhang Y.G."/>
            <person name="Klenk H.P."/>
            <person name="Hu J.C."/>
            <person name="Li W.J."/>
        </authorList>
    </citation>
    <scope>NUCLEOTIDE SEQUENCE [LARGE SCALE GENOMIC DNA]</scope>
    <source>
        <strain evidence="9 10">12A09</strain>
    </source>
</reference>
<feature type="domain" description="RNA polymerase sigma-70 region 3" evidence="6">
    <location>
        <begin position="138"/>
        <end position="200"/>
    </location>
</feature>
<evidence type="ECO:0000256" key="2">
    <source>
        <dbReference type="ARBA" id="ARBA00023082"/>
    </source>
</evidence>
<keyword evidence="1" id="KW-0805">Transcription regulation</keyword>
<evidence type="ECO:0000256" key="5">
    <source>
        <dbReference type="SAM" id="MobiDB-lite"/>
    </source>
</evidence>
<protein>
    <submittedName>
        <fullName evidence="9">SigB/SigF/SigG family RNA polymerase sigma factor</fullName>
    </submittedName>
</protein>
<keyword evidence="4" id="KW-0804">Transcription</keyword>
<dbReference type="InterPro" id="IPR013324">
    <property type="entry name" value="RNA_pol_sigma_r3/r4-like"/>
</dbReference>
<evidence type="ECO:0000256" key="1">
    <source>
        <dbReference type="ARBA" id="ARBA00023015"/>
    </source>
</evidence>
<dbReference type="InterPro" id="IPR007630">
    <property type="entry name" value="RNA_pol_sigma70_r4"/>
</dbReference>
<dbReference type="Pfam" id="PF04545">
    <property type="entry name" value="Sigma70_r4"/>
    <property type="match status" value="1"/>
</dbReference>
<dbReference type="SUPFAM" id="SSF88659">
    <property type="entry name" value="Sigma3 and sigma4 domains of RNA polymerase sigma factors"/>
    <property type="match status" value="2"/>
</dbReference>
<keyword evidence="3" id="KW-0238">DNA-binding</keyword>
<feature type="domain" description="RNA polymerase sigma-70 region 2" evidence="7">
    <location>
        <begin position="62"/>
        <end position="128"/>
    </location>
</feature>
<dbReference type="EMBL" id="CP113264">
    <property type="protein sequence ID" value="WAE73846.1"/>
    <property type="molecule type" value="Genomic_DNA"/>
</dbReference>
<dbReference type="NCBIfam" id="TIGR02937">
    <property type="entry name" value="sigma70-ECF"/>
    <property type="match status" value="1"/>
</dbReference>
<organism evidence="9 10">
    <name type="scientific">Streptomonospora nanhaiensis</name>
    <dbReference type="NCBI Taxonomy" id="1323731"/>
    <lineage>
        <taxon>Bacteria</taxon>
        <taxon>Bacillati</taxon>
        <taxon>Actinomycetota</taxon>
        <taxon>Actinomycetes</taxon>
        <taxon>Streptosporangiales</taxon>
        <taxon>Nocardiopsidaceae</taxon>
        <taxon>Streptomonospora</taxon>
    </lineage>
</organism>
<dbReference type="Pfam" id="PF04542">
    <property type="entry name" value="Sigma70_r2"/>
    <property type="match status" value="1"/>
</dbReference>
<sequence>MPNTATTPKTPRTARKRTRPLSRPRTRTPGENASAEELLAAARRLGEGDPRADRLRERVVLLHQPLAKKIARRYQGRGEPLEDLYQAAMVGFTKAMRGYDPSYGKPFVAYLVPTVTGEVKRHFRDHTWAMRVTRTQQEERSKLRRVSSDFQQEHARTPTTAELAERMDMSEEEVQQLVQASNAYQCLSLEAPDTSGGEEEPMRLEDHLGSEDHGLELVDQRESLKPALARLPERDRRLLGLRFFCDHTQTEIADRMGCSQMHVSRLLSGVLDRLRAEMGETTSQARA</sequence>
<feature type="domain" description="RNA polymerase sigma-70 region 4" evidence="8">
    <location>
        <begin position="227"/>
        <end position="276"/>
    </location>
</feature>
<dbReference type="Gene3D" id="1.20.140.160">
    <property type="match status" value="1"/>
</dbReference>
<dbReference type="InterPro" id="IPR013325">
    <property type="entry name" value="RNA_pol_sigma_r2"/>
</dbReference>
<evidence type="ECO:0000259" key="6">
    <source>
        <dbReference type="Pfam" id="PF04539"/>
    </source>
</evidence>
<evidence type="ECO:0000313" key="10">
    <source>
        <dbReference type="Proteomes" id="UP001156498"/>
    </source>
</evidence>
<accession>A0ABY6YNQ8</accession>
<feature type="compositionally biased region" description="Basic residues" evidence="5">
    <location>
        <begin position="12"/>
        <end position="26"/>
    </location>
</feature>
<dbReference type="Pfam" id="PF04539">
    <property type="entry name" value="Sigma70_r3"/>
    <property type="match status" value="1"/>
</dbReference>
<proteinExistence type="predicted"/>
<dbReference type="InterPro" id="IPR007624">
    <property type="entry name" value="RNA_pol_sigma70_r3"/>
</dbReference>
<dbReference type="PANTHER" id="PTHR30385:SF4">
    <property type="entry name" value="RNA POLYMERASE SIGMA-E FACTOR"/>
    <property type="match status" value="1"/>
</dbReference>
<dbReference type="CDD" id="cd06171">
    <property type="entry name" value="Sigma70_r4"/>
    <property type="match status" value="1"/>
</dbReference>
<dbReference type="NCBIfam" id="TIGR02980">
    <property type="entry name" value="SigBFG"/>
    <property type="match status" value="1"/>
</dbReference>
<dbReference type="Proteomes" id="UP001156498">
    <property type="component" value="Chromosome"/>
</dbReference>
<feature type="compositionally biased region" description="Low complexity" evidence="5">
    <location>
        <begin position="1"/>
        <end position="11"/>
    </location>
</feature>
<keyword evidence="10" id="KW-1185">Reference proteome</keyword>
<evidence type="ECO:0000259" key="7">
    <source>
        <dbReference type="Pfam" id="PF04542"/>
    </source>
</evidence>
<dbReference type="RefSeq" id="WP_267947626.1">
    <property type="nucleotide sequence ID" value="NZ_CP113264.1"/>
</dbReference>
<dbReference type="Gene3D" id="1.20.120.1810">
    <property type="match status" value="1"/>
</dbReference>
<dbReference type="SUPFAM" id="SSF88946">
    <property type="entry name" value="Sigma2 domain of RNA polymerase sigma factors"/>
    <property type="match status" value="1"/>
</dbReference>
<evidence type="ECO:0000256" key="4">
    <source>
        <dbReference type="ARBA" id="ARBA00023163"/>
    </source>
</evidence>
<evidence type="ECO:0000259" key="8">
    <source>
        <dbReference type="Pfam" id="PF04545"/>
    </source>
</evidence>
<evidence type="ECO:0000313" key="9">
    <source>
        <dbReference type="EMBL" id="WAE73846.1"/>
    </source>
</evidence>
<keyword evidence="2" id="KW-0731">Sigma factor</keyword>
<gene>
    <name evidence="9" type="ORF">OUQ99_01575</name>
</gene>